<evidence type="ECO:0000313" key="3">
    <source>
        <dbReference type="EMBL" id="NIJ52781.1"/>
    </source>
</evidence>
<dbReference type="EMBL" id="JAASQJ010000002">
    <property type="protein sequence ID" value="NIJ52781.1"/>
    <property type="molecule type" value="Genomic_DNA"/>
</dbReference>
<reference evidence="3 4" key="1">
    <citation type="submission" date="2020-03" db="EMBL/GenBank/DDBJ databases">
        <title>Genomic Encyclopedia of Type Strains, Phase IV (KMG-IV): sequencing the most valuable type-strain genomes for metagenomic binning, comparative biology and taxonomic classification.</title>
        <authorList>
            <person name="Goeker M."/>
        </authorList>
    </citation>
    <scope>NUCLEOTIDE SEQUENCE [LARGE SCALE GENOMIC DNA]</scope>
    <source>
        <strain evidence="3 4">DSM 102865</strain>
    </source>
</reference>
<evidence type="ECO:0000256" key="2">
    <source>
        <dbReference type="SAM" id="Phobius"/>
    </source>
</evidence>
<evidence type="ECO:0000313" key="4">
    <source>
        <dbReference type="Proteomes" id="UP001179181"/>
    </source>
</evidence>
<dbReference type="RefSeq" id="WP_167269465.1">
    <property type="nucleotide sequence ID" value="NZ_JAASQJ010000002.1"/>
</dbReference>
<proteinExistence type="predicted"/>
<dbReference type="Pfam" id="PF05359">
    <property type="entry name" value="DUF748"/>
    <property type="match status" value="1"/>
</dbReference>
<keyword evidence="2" id="KW-1133">Transmembrane helix</keyword>
<gene>
    <name evidence="3" type="ORF">FHS68_001951</name>
</gene>
<feature type="transmembrane region" description="Helical" evidence="2">
    <location>
        <begin position="16"/>
        <end position="39"/>
    </location>
</feature>
<name>A0ABX0UIL9_9BACT</name>
<keyword evidence="4" id="KW-1185">Reference proteome</keyword>
<keyword evidence="2" id="KW-0472">Membrane</keyword>
<dbReference type="Proteomes" id="UP001179181">
    <property type="component" value="Unassembled WGS sequence"/>
</dbReference>
<protein>
    <recommendedName>
        <fullName evidence="5">DUF748 domain-containing protein</fullName>
    </recommendedName>
</protein>
<evidence type="ECO:0008006" key="5">
    <source>
        <dbReference type="Google" id="ProtNLM"/>
    </source>
</evidence>
<feature type="compositionally biased region" description="Basic and acidic residues" evidence="1">
    <location>
        <begin position="365"/>
        <end position="396"/>
    </location>
</feature>
<keyword evidence="2" id="KW-0812">Transmembrane</keyword>
<comment type="caution">
    <text evidence="3">The sequence shown here is derived from an EMBL/GenBank/DDBJ whole genome shotgun (WGS) entry which is preliminary data.</text>
</comment>
<accession>A0ABX0UIL9</accession>
<dbReference type="InterPro" id="IPR008023">
    <property type="entry name" value="DUF748"/>
</dbReference>
<sequence length="402" mass="45560">MVQEPTPHKRSRKRRIAIFFIAFIALIVVIRLILPYIVLHYANKSLANMNGYYGHIEDIDLASIRGAYQIDSIYLNKADTITGKQTPFFASSKIDLSVEWKALFKGTIVGELTFQEPFLLFTKDKVEPKEIVKDSADFRKVLDKFMPLNINRCEINNGKIQYNDFTSKPKVDIAMTNLHLLAQNLRNSYDSSAVLPASINATANVYEGTLRMDAKLNPLAENPTFDMSAELKNTNLVKLNDFFQAYAKIDVNKGSFGLYTEVAAKDNAFTGYVKPLIQDLDILGKEDRKDNIFRQMWEAVAGGVGELFENQRKDQVATKIPFKGRLDEPKTNIWLAITNILQNAFISALQPSIDNEISIASVKSPKEEKKTFLQKVFSKDEKKGGQGKKEERDKGKKEKKKK</sequence>
<feature type="region of interest" description="Disordered" evidence="1">
    <location>
        <begin position="365"/>
        <end position="402"/>
    </location>
</feature>
<evidence type="ECO:0000256" key="1">
    <source>
        <dbReference type="SAM" id="MobiDB-lite"/>
    </source>
</evidence>
<organism evidence="3 4">
    <name type="scientific">Dyadobacter arcticus</name>
    <dbReference type="NCBI Taxonomy" id="1078754"/>
    <lineage>
        <taxon>Bacteria</taxon>
        <taxon>Pseudomonadati</taxon>
        <taxon>Bacteroidota</taxon>
        <taxon>Cytophagia</taxon>
        <taxon>Cytophagales</taxon>
        <taxon>Spirosomataceae</taxon>
        <taxon>Dyadobacter</taxon>
    </lineage>
</organism>